<dbReference type="GO" id="GO:0008013">
    <property type="term" value="F:beta-catenin binding"/>
    <property type="evidence" value="ECO:0007669"/>
    <property type="project" value="TreeGrafter"/>
</dbReference>
<feature type="domain" description="Cadherin" evidence="20">
    <location>
        <begin position="2194"/>
        <end position="2288"/>
    </location>
</feature>
<dbReference type="Gene3D" id="2.10.25.10">
    <property type="entry name" value="Laminin"/>
    <property type="match status" value="3"/>
</dbReference>
<feature type="domain" description="Cadherin" evidence="20">
    <location>
        <begin position="1580"/>
        <end position="1676"/>
    </location>
</feature>
<feature type="domain" description="EGF-like" evidence="19">
    <location>
        <begin position="3688"/>
        <end position="3728"/>
    </location>
</feature>
<evidence type="ECO:0000256" key="9">
    <source>
        <dbReference type="ARBA" id="ARBA00023136"/>
    </source>
</evidence>
<dbReference type="InterPro" id="IPR020894">
    <property type="entry name" value="Cadherin_CS"/>
</dbReference>
<feature type="domain" description="Cadherin" evidence="20">
    <location>
        <begin position="382"/>
        <end position="485"/>
    </location>
</feature>
<feature type="domain" description="Cadherin" evidence="20">
    <location>
        <begin position="2094"/>
        <end position="2193"/>
    </location>
</feature>
<dbReference type="InterPro" id="IPR015919">
    <property type="entry name" value="Cadherin-like_sf"/>
</dbReference>
<dbReference type="CDD" id="cd00054">
    <property type="entry name" value="EGF_CA"/>
    <property type="match status" value="3"/>
</dbReference>
<keyword evidence="2 13" id="KW-0245">EGF-like domain</keyword>
<dbReference type="EMBL" id="CADEPM010000003">
    <property type="protein sequence ID" value="CAB3403625.1"/>
    <property type="molecule type" value="Genomic_DNA"/>
</dbReference>
<dbReference type="FunFam" id="2.60.40.60:FF:000106">
    <property type="entry name" value="FAT atypical cadherin 4"/>
    <property type="match status" value="1"/>
</dbReference>
<feature type="domain" description="Laminin G" evidence="18">
    <location>
        <begin position="3741"/>
        <end position="3915"/>
    </location>
</feature>
<dbReference type="GO" id="GO:0005509">
    <property type="term" value="F:calcium ion binding"/>
    <property type="evidence" value="ECO:0007669"/>
    <property type="project" value="UniProtKB-UniRule"/>
</dbReference>
<keyword evidence="9 16" id="KW-0472">Membrane</keyword>
<feature type="domain" description="Cadherin" evidence="20">
    <location>
        <begin position="1181"/>
        <end position="1266"/>
    </location>
</feature>
<keyword evidence="22" id="KW-1185">Reference proteome</keyword>
<evidence type="ECO:0000256" key="2">
    <source>
        <dbReference type="ARBA" id="ARBA00022536"/>
    </source>
</evidence>
<feature type="disulfide bond" evidence="13">
    <location>
        <begin position="3983"/>
        <end position="3992"/>
    </location>
</feature>
<evidence type="ECO:0000256" key="5">
    <source>
        <dbReference type="ARBA" id="ARBA00022737"/>
    </source>
</evidence>
<feature type="domain" description="Cadherin" evidence="20">
    <location>
        <begin position="495"/>
        <end position="607"/>
    </location>
</feature>
<feature type="domain" description="Cadherin" evidence="20">
    <location>
        <begin position="937"/>
        <end position="1052"/>
    </location>
</feature>
<comment type="subcellular location">
    <subcellularLocation>
        <location evidence="1">Membrane</location>
        <topology evidence="1">Single-pass membrane protein</topology>
    </subcellularLocation>
</comment>
<dbReference type="PROSITE" id="PS00022">
    <property type="entry name" value="EGF_1"/>
    <property type="match status" value="3"/>
</dbReference>
<dbReference type="PROSITE" id="PS50268">
    <property type="entry name" value="CADHERIN_2"/>
    <property type="match status" value="30"/>
</dbReference>
<feature type="domain" description="Cadherin" evidence="20">
    <location>
        <begin position="156"/>
        <end position="265"/>
    </location>
</feature>
<feature type="domain" description="EGF-like" evidence="19">
    <location>
        <begin position="3919"/>
        <end position="3955"/>
    </location>
</feature>
<evidence type="ECO:0000256" key="13">
    <source>
        <dbReference type="PROSITE-ProRule" id="PRU00076"/>
    </source>
</evidence>
<dbReference type="GO" id="GO:0007156">
    <property type="term" value="P:homophilic cell adhesion via plasma membrane adhesion molecules"/>
    <property type="evidence" value="ECO:0007669"/>
    <property type="project" value="InterPro"/>
</dbReference>
<feature type="domain" description="Cadherin" evidence="20">
    <location>
        <begin position="109"/>
        <end position="154"/>
    </location>
</feature>
<evidence type="ECO:0000256" key="16">
    <source>
        <dbReference type="SAM" id="Phobius"/>
    </source>
</evidence>
<dbReference type="FunFam" id="2.60.40.60:FF:000020">
    <property type="entry name" value="Dachsous cadherin-related 1b"/>
    <property type="match status" value="3"/>
</dbReference>
<dbReference type="FunFam" id="2.60.40.60:FF:000015">
    <property type="entry name" value="FAT atypical cadherin 1"/>
    <property type="match status" value="3"/>
</dbReference>
<evidence type="ECO:0000256" key="14">
    <source>
        <dbReference type="PROSITE-ProRule" id="PRU00122"/>
    </source>
</evidence>
<evidence type="ECO:0000259" key="20">
    <source>
        <dbReference type="PROSITE" id="PS50268"/>
    </source>
</evidence>
<feature type="domain" description="Cadherin" evidence="20">
    <location>
        <begin position="2908"/>
        <end position="3004"/>
    </location>
</feature>
<dbReference type="InterPro" id="IPR039808">
    <property type="entry name" value="Cadherin"/>
</dbReference>
<feature type="chain" id="PRO_5035928401" evidence="17">
    <location>
        <begin position="21"/>
        <end position="4310"/>
    </location>
</feature>
<keyword evidence="4 17" id="KW-0732">Signal</keyword>
<dbReference type="PROSITE" id="PS50026">
    <property type="entry name" value="EGF_3"/>
    <property type="match status" value="3"/>
</dbReference>
<evidence type="ECO:0000256" key="12">
    <source>
        <dbReference type="PROSITE-ProRule" id="PRU00043"/>
    </source>
</evidence>
<feature type="domain" description="Cadherin" evidence="20">
    <location>
        <begin position="1474"/>
        <end position="1579"/>
    </location>
</feature>
<feature type="domain" description="Cadherin" evidence="20">
    <location>
        <begin position="720"/>
        <end position="825"/>
    </location>
</feature>
<keyword evidence="10 13" id="KW-1015">Disulfide bond</keyword>
<evidence type="ECO:0000256" key="4">
    <source>
        <dbReference type="ARBA" id="ARBA00022729"/>
    </source>
</evidence>
<dbReference type="SMART" id="SM00282">
    <property type="entry name" value="LamG"/>
    <property type="match status" value="1"/>
</dbReference>
<dbReference type="GO" id="GO:0016477">
    <property type="term" value="P:cell migration"/>
    <property type="evidence" value="ECO:0007669"/>
    <property type="project" value="TreeGrafter"/>
</dbReference>
<dbReference type="InterPro" id="IPR000742">
    <property type="entry name" value="EGF"/>
</dbReference>
<dbReference type="PROSITE" id="PS00232">
    <property type="entry name" value="CADHERIN_1"/>
    <property type="match status" value="6"/>
</dbReference>
<feature type="domain" description="Cadherin" evidence="20">
    <location>
        <begin position="608"/>
        <end position="719"/>
    </location>
</feature>
<feature type="domain" description="Cadherin" evidence="20">
    <location>
        <begin position="3005"/>
        <end position="3104"/>
    </location>
</feature>
<keyword evidence="8 16" id="KW-1133">Transmembrane helix</keyword>
<dbReference type="SMART" id="SM00179">
    <property type="entry name" value="EGF_CA"/>
    <property type="match status" value="3"/>
</dbReference>
<sequence>MKKHRVFQLFILVFCHFAQAFRFHRESDIPVFEFTSPLYNLSVEENSVGTKYARSENSTKIGVPIPEKDATCKFRVAEVVGEKSSLFKAHARQVGDFVFLRIRYKGDNPLNRELKEFYDMLVKATCKRRDSSNLETTARVHLRVIDRNDASPFFLVDDGYEATIEDTIEPFSKVVQVEASDADIGINADIYFSMVNRSHDFFVDPITGWIRTLRPLNAGKYELKVKSEDRASRLFYFDENEVQPSWTADVVINVSETKRKQTKILVEKRKINGMETANRQLAAILTLKDGPPTALVGIEPNPMSDGFELEKETDDVWKLYSVKGRKIPKGTNVTVTVGHDYIPANTRRRDASNATALIVVRIDHLIEHSIQFHDLKKLVYVVDEMAPIGRIVGRVKAHVANPDDQDLIRYSIKPGNPEKFANSSSKFPLAIGARTGIVRVSSRLNYQVERNFDFVVVAEIKGLKKEATIEGSIEVTDGNDHAPVWSVKWLRQNPVAIGTNLKIGDTILKVDAQDRDEGDNGRIGYKLASETLTPLRIDVDTGEIVLAEKLPKGENVWNAAIWAVDWGSPLPRAAALNLVFYRNGTKMPSKPKPVVIQESANKKAPVFESFPDLVEVSEDAPIGTIIAKLRATDDDAGYNGLVRYVIHDFANFGDELLRINESSGEIWVAGSLENVLKEGQQAADIQVKVAAEDAGNPPKRSEKMLKLKIIDTNNHAPQFDQHWYTTRVGEDAPVGKQLIKIVATDADGGENARIRYGLSSFRDSDDAISIGESTGIVVLKKTLDREQHDVLNFIVSAMDSGNPVRSAFVNLTIHVDDVNDNPPKCVQPITKARIPEDYPHGAFVTCVAANDPDMGQNARIRYSIDSPEPHRFPFRIDHHTGCVFVHAPEQPLDYHRNSFYNISIDVADNGDQVLSTNCELHIELIDIAQNHLAIEFDDVAKEASVYENSPIGTEVIMVEAKEIADEKRKLEDVRYSIIDGDGRPFFNIDDKGIVRTSSVLDREHKSAHWLTIEARDAAIDSGKIRNAHSSRRRAILHVFVRVLDRNDHRPQPRQAVYFASVKENSPANVVIVKVEATDADDVGNDAAPPLQFKIERGDPQSFFRIDLTSGYITTSGSRRLDREKQAEHELWVSICDGGDPQLCSQVAVIVSVEDENDNAPMFTQPILHYNVRAKTAGPLCRIFAVDMDDGDNAKLFYNVTEGDQRFSIDENGVISVSEAIHGDESYALTVQATDRGQPPQYAATRVVLTAIGGAKKAKAKNAAPLIAGKKSDYIIPISDADQVGLTIGKLEATDEDSDELWWSISSGDDNFNFDVRRDNGQILLAKKVETLPRGEIRLNVSVTDGIASDYTTVIIQVSRSATMRPKFSASHYQTDISEKTAVGSQIYTLKAVGEDMGPGTKPLVYSIFSVEDIAMEEKIRVEPSSGNVIVMESLDFEASRQIRATVQVRQANLKNFATLIVNVDDENDNAPRFVQHNMIAYVDEMDPIGSLVAKVTAFDADTGENGIVTYSIVSGNENQLFEIDNINGDVRLAKKVDMDEHVESIIRIRATDGAKYSLSDEMSLHIRNANVTSNLKVKFYKSVVQVIVKDSTPPGTPLTVLSAKHHGAVSFSAKQPCPYFDVHSLSGAVHLAKWLTRERSAKSVNCTVVAETSDGERDETKMVVKIQRTNQHAPIFRKQVYRAQIRENSPIGSPVLLSDNSPLIMSATDADSGPNALIGYKILPPGQAHFVVDLISGAVRVRTPIDFEKTKEWRFHVQAFDMGLPPKSSPMPALVIIAVVDENDEAPIFENSVLRVSPLIVPTANGVPVGHQIAKDKDTVGKIRYFVKDENAKKVFGVNSTSGEIFVRNADYLKEAEYKFDVFASDGIRSTNYQIIVPVRSTRDDSGFRFQFAEYKTSIVENTTYAPGKTLISVNAIGAREGAPVVYSIVNERKEFAIHSGTGVIALTGVPVDREVEDSIRLIVRAKAIDGSESIAQTIVTVNVEDLNDEVPMFLNVPYDVAFSVDSNVGDTVFNVKASDKDSEKNGAVSFTSTNIPNQFTLDKSTGIVKLAKTITYPMVLEFDVEAEDGGKPTLKSKEHVKIRVVDRAQPVFEQQEYSVVLPQKLKKNDVVLKVSAQSNSKDGMIGYRLDDPSKMFAIDWSSGEIRLAKDPRKLKKDVGMTVEAVESTKPKLKAHASVQLKLKPVNKDAPLFSRKEYSSHVPESTAVGEQLMSIYAGEDVSYAIRGDDSSFFSIDMDTGDVRLAKGLDFEVQQRHDLVVIASDRRQVQSEAALTFYVDDVNDEMPKFITPFVSAQVDDAAIPGQFVTILSVVDLDTVSSLAEDEKLLYKIVDGDETLFDINSSNGEVTLARLIENEDVADRNVKNLNVSVTDGIYTSYAQLSVEIKNSGKRQLPPRFEQSQYVASALENTPANKSALLTVFARDGIPPIRYSLGPASHSPTARGSWPVRIDKNTGRIHSSRVLNYHHDRSYQIPLVAEDAAGRRSFATLTLSVIDINDKPPVFVLSSYACSMSETAKEGDTVLMVSAIDDDEHDTIEYSLVDDGDAALFSVHPKQGTVTVAKKLEHKAGRTFPLTIKATDAANPPHHATTTVEINVAPEGTPVPRFSNSHYVFSVSEDEAIGNVIGRVQQVDNDVGEVRFTIAEGVPELPFSVERSTGKIIVRAALDREKTKQWRMAIRADAAGGVHTVTTVTVDVADVNDNAPAFQGDYDRLTISEDAPIGTSVAIFSATDRDEAPSGKIRFTLLEEIAQFVMNPDSGWLTVGSTLDREKQEKYELVARATDEGGLNTDLKFTVLVMDVNDSPPIFDKETYTVELDPSIPLSNSSILDVVITDADLPPNNDAKLYISLGNEEGVFAIDGRSIKVQRPELVALKDSHDLVITAFDGVFARTAKLTINVMKKDAPKCPTEVINVKIPENSKKGTLVVPESNMSTPGAIFALKSETPVPFVINYRNGVIKVKDSIDYEQQEIFEITRSLTVNKKLVCEEKIEVEVLDENDNGPVFVKKKYNVTMKENQKASDDDRQFLVKVEASDVDSVVKYRIINDFGIFRIDDNSGVVTVVKELDRETKEEYVVDIVATDGKFEDKAVIFVSVADLNDNPPVFEKRSYSMKVMESESVGYELAKVRAIDGDVNETVEYRLKTSSRFVQLDRNTGTLTLAQGLDFEEVQKIELVVEAIDSGTPPLVAEAKIEIIVMDENDNAPVFEKLKYVGKVKENAKIGSRVLMVKANDKDSEHFGRVSYSISDQKVPFAIGDDGWIVVNGTIDYETVANYKFKVEGKDGGMPALSSTVAVEIDIDDENDNAPVFDDCNMTAVVQEGAKLGHTVLNMVVRDADGPGNGGPFKFELRGEGSKSFKVDENMHVVTNSKLHHAKKDRFILMAVAKDAKGLATECPLTIWVKEESKHAPTMNMLRIRVNTLQNELAAGIIGRLSAHDQDSGDLLRYGLVDDSVRGPLPTAENPRPIVSSSRPHTFRVDPTSGEIWSDHSITAGLHTFNVTVTDGKFNTLSYVEVIVTSVDPDIIEHAVAIRVRDMTVSEFMAAHEATFRSVLATHLNVQPDSIQLISIQEVDADDKKRARRSTSKDVEILLTAQRGHGRGFVKPDHIYSRLKSEFQSIQDQSVGMRYQLITEMCTTGICQRGECRERIDLLEDKWTRTSTNQVAFVSPHHIRAAQCLCPDGYAGTRCELEINSCSRSPCKDWQMCIPLLDDSERGYECACPLGMEGERCERPACNSYGRCLEEAELSVGGDGYFEMSLSNEIETRMEVEIEIKTTSTNGVVMWAAANSDYHMMAIVDGFVEYTWDAGSGQGVVRSRTTIADGKWHKVSVSRRQRRTRITVDETDVQEAFSPLGSSVINLHRYSQKLIFGAKVEDMSIDGQKSVSHGVSACFKTISVDGRKVPKTRQGLRLYGALPGCTALTSSPCIEMPCGNGGTCVATGRQFTCLCQPRYTGDRCEIDQEPCASHPCPQGIQCIPYSNDFLCKCPDGFTGKHCESRGFNDIDSVCTKDKCGNGKCIPINNPQSTGFICNCTGGTLLTTSCPDTPGLITKVMAILWKIEVAIVVVAVLFLAIVIFCVSILCRSCKRNRDPKYGAHCDVPHMRNTRVLMPVVDPPPLPPRGYRGENANRPTVQVRPFSNAPFHRQNESRSPSVCGSAKGRRNEGMKSSRDDLSDFGAVNRVRQTDRKSERGYNGALTGLRETDDWRASLDENISAAIRTGAEGRFLVGTTELTPVINDDDYMTMKPRKDKTFDPKPPISKLDAELAPKVPAHGSCMEQSVLYDDPVSIDSKSCTIEDIDGDEDEIEEVRIHLS</sequence>
<gene>
    <name evidence="21" type="ORF">CBOVIS_LOCUS6071</name>
</gene>
<evidence type="ECO:0000256" key="7">
    <source>
        <dbReference type="ARBA" id="ARBA00022889"/>
    </source>
</evidence>
<dbReference type="FunFam" id="2.60.40.60:FF:000037">
    <property type="entry name" value="FAT atypical cadherin 1"/>
    <property type="match status" value="1"/>
</dbReference>
<dbReference type="InterPro" id="IPR001791">
    <property type="entry name" value="Laminin_G"/>
</dbReference>
<keyword evidence="11" id="KW-0325">Glycoprotein</keyword>
<reference evidence="21 22" key="1">
    <citation type="submission" date="2020-04" db="EMBL/GenBank/DDBJ databases">
        <authorList>
            <person name="Laetsch R D."/>
            <person name="Stevens L."/>
            <person name="Kumar S."/>
            <person name="Blaxter L. M."/>
        </authorList>
    </citation>
    <scope>NUCLEOTIDE SEQUENCE [LARGE SCALE GENOMIC DNA]</scope>
</reference>
<dbReference type="Proteomes" id="UP000494206">
    <property type="component" value="Unassembled WGS sequence"/>
</dbReference>
<dbReference type="CDD" id="cd11304">
    <property type="entry name" value="Cadherin_repeat"/>
    <property type="match status" value="30"/>
</dbReference>
<dbReference type="Pfam" id="PF00028">
    <property type="entry name" value="Cadherin"/>
    <property type="match status" value="18"/>
</dbReference>
<keyword evidence="7" id="KW-0130">Cell adhesion</keyword>
<dbReference type="PANTHER" id="PTHR24027">
    <property type="entry name" value="CADHERIN-23"/>
    <property type="match status" value="1"/>
</dbReference>
<feature type="domain" description="Cadherin" evidence="20">
    <location>
        <begin position="1368"/>
        <end position="1473"/>
    </location>
</feature>
<proteinExistence type="predicted"/>
<feature type="domain" description="Cadherin" evidence="20">
    <location>
        <begin position="1053"/>
        <end position="1162"/>
    </location>
</feature>
<dbReference type="InterPro" id="IPR001881">
    <property type="entry name" value="EGF-like_Ca-bd_dom"/>
</dbReference>
<dbReference type="FunFam" id="2.60.40.60:FF:000116">
    <property type="entry name" value="Dachsous cadherin-related 2"/>
    <property type="match status" value="1"/>
</dbReference>
<evidence type="ECO:0000256" key="1">
    <source>
        <dbReference type="ARBA" id="ARBA00004167"/>
    </source>
</evidence>
<evidence type="ECO:0000256" key="15">
    <source>
        <dbReference type="SAM" id="MobiDB-lite"/>
    </source>
</evidence>
<dbReference type="GO" id="GO:0045296">
    <property type="term" value="F:cadherin binding"/>
    <property type="evidence" value="ECO:0007669"/>
    <property type="project" value="TreeGrafter"/>
</dbReference>
<evidence type="ECO:0000256" key="17">
    <source>
        <dbReference type="SAM" id="SignalP"/>
    </source>
</evidence>
<feature type="domain" description="Cadherin" evidence="20">
    <location>
        <begin position="2399"/>
        <end position="2504"/>
    </location>
</feature>
<dbReference type="Pfam" id="PF00054">
    <property type="entry name" value="Laminin_G_1"/>
    <property type="match status" value="1"/>
</dbReference>
<dbReference type="InterPro" id="IPR002126">
    <property type="entry name" value="Cadherin-like_dom"/>
</dbReference>
<feature type="domain" description="Cadherin" evidence="20">
    <location>
        <begin position="2608"/>
        <end position="2707"/>
    </location>
</feature>
<evidence type="ECO:0000313" key="22">
    <source>
        <dbReference type="Proteomes" id="UP000494206"/>
    </source>
</evidence>
<comment type="caution">
    <text evidence="21">The sequence shown here is derived from an EMBL/GenBank/DDBJ whole genome shotgun (WGS) entry which is preliminary data.</text>
</comment>
<evidence type="ECO:0000259" key="19">
    <source>
        <dbReference type="PROSITE" id="PS50026"/>
    </source>
</evidence>
<evidence type="ECO:0000259" key="18">
    <source>
        <dbReference type="PROSITE" id="PS50025"/>
    </source>
</evidence>
<keyword evidence="5" id="KW-0677">Repeat</keyword>
<dbReference type="FunFam" id="2.10.25.10:FF:000472">
    <property type="entry name" value="Uncharacterized protein, isoform A"/>
    <property type="match status" value="1"/>
</dbReference>
<evidence type="ECO:0000313" key="21">
    <source>
        <dbReference type="EMBL" id="CAB3403625.1"/>
    </source>
</evidence>
<dbReference type="PANTHER" id="PTHR24027:SF438">
    <property type="entry name" value="CADHERIN 23"/>
    <property type="match status" value="1"/>
</dbReference>
<feature type="signal peptide" evidence="17">
    <location>
        <begin position="1"/>
        <end position="20"/>
    </location>
</feature>
<feature type="domain" description="Cadherin" evidence="20">
    <location>
        <begin position="1677"/>
        <end position="1789"/>
    </location>
</feature>
<protein>
    <submittedName>
        <fullName evidence="21">Uncharacterized protein</fullName>
    </submittedName>
</protein>
<feature type="domain" description="Cadherin" evidence="20">
    <location>
        <begin position="2289"/>
        <end position="2398"/>
    </location>
</feature>
<dbReference type="Gene3D" id="2.60.120.200">
    <property type="match status" value="1"/>
</dbReference>
<feature type="transmembrane region" description="Helical" evidence="16">
    <location>
        <begin position="4058"/>
        <end position="4079"/>
    </location>
</feature>
<dbReference type="InterPro" id="IPR013320">
    <property type="entry name" value="ConA-like_dom_sf"/>
</dbReference>
<feature type="disulfide bond" evidence="14">
    <location>
        <begin position="3888"/>
        <end position="3915"/>
    </location>
</feature>
<dbReference type="Gene3D" id="2.60.40.60">
    <property type="entry name" value="Cadherins"/>
    <property type="match status" value="32"/>
</dbReference>
<dbReference type="SUPFAM" id="SSF49313">
    <property type="entry name" value="Cadherin-like"/>
    <property type="match status" value="31"/>
</dbReference>
<accession>A0A8S1EU89</accession>
<feature type="domain" description="Cadherin" evidence="20">
    <location>
        <begin position="1269"/>
        <end position="1367"/>
    </location>
</feature>
<comment type="caution">
    <text evidence="13">Lacks conserved residue(s) required for the propagation of feature annotation.</text>
</comment>
<evidence type="ECO:0000256" key="3">
    <source>
        <dbReference type="ARBA" id="ARBA00022692"/>
    </source>
</evidence>
<name>A0A8S1EU89_9PELO</name>
<feature type="domain" description="Cadherin" evidence="20">
    <location>
        <begin position="3206"/>
        <end position="3307"/>
    </location>
</feature>
<feature type="compositionally biased region" description="Basic and acidic residues" evidence="15">
    <location>
        <begin position="4157"/>
        <end position="4169"/>
    </location>
</feature>
<feature type="domain" description="Cadherin" evidence="20">
    <location>
        <begin position="826"/>
        <end position="936"/>
    </location>
</feature>
<dbReference type="SUPFAM" id="SSF57196">
    <property type="entry name" value="EGF/Laminin"/>
    <property type="match status" value="2"/>
</dbReference>
<keyword evidence="3 16" id="KW-0812">Transmembrane</keyword>
<evidence type="ECO:0000256" key="11">
    <source>
        <dbReference type="ARBA" id="ARBA00023180"/>
    </source>
</evidence>
<dbReference type="PROSITE" id="PS01186">
    <property type="entry name" value="EGF_2"/>
    <property type="match status" value="1"/>
</dbReference>
<dbReference type="GO" id="GO:0007411">
    <property type="term" value="P:axon guidance"/>
    <property type="evidence" value="ECO:0007669"/>
    <property type="project" value="UniProtKB-ARBA"/>
</dbReference>
<dbReference type="CDD" id="cd00110">
    <property type="entry name" value="LamG"/>
    <property type="match status" value="1"/>
</dbReference>
<evidence type="ECO:0000256" key="8">
    <source>
        <dbReference type="ARBA" id="ARBA00022989"/>
    </source>
</evidence>
<dbReference type="OrthoDB" id="5855789at2759"/>
<feature type="disulfide bond" evidence="13">
    <location>
        <begin position="3945"/>
        <end position="3954"/>
    </location>
</feature>
<dbReference type="FunFam" id="2.60.40.60:FF:000053">
    <property type="entry name" value="FAT atypical cadherin 3"/>
    <property type="match status" value="1"/>
</dbReference>
<evidence type="ECO:0000256" key="10">
    <source>
        <dbReference type="ARBA" id="ARBA00023157"/>
    </source>
</evidence>
<dbReference type="GO" id="GO:0016342">
    <property type="term" value="C:catenin complex"/>
    <property type="evidence" value="ECO:0007669"/>
    <property type="project" value="TreeGrafter"/>
</dbReference>
<feature type="domain" description="Cadherin" evidence="20">
    <location>
        <begin position="2809"/>
        <end position="2910"/>
    </location>
</feature>
<feature type="region of interest" description="Disordered" evidence="15">
    <location>
        <begin position="4135"/>
        <end position="4171"/>
    </location>
</feature>
<dbReference type="Pfam" id="PF00008">
    <property type="entry name" value="EGF"/>
    <property type="match status" value="1"/>
</dbReference>
<feature type="disulfide bond" evidence="13">
    <location>
        <begin position="3718"/>
        <end position="3727"/>
    </location>
</feature>
<feature type="domain" description="Cadherin" evidence="20">
    <location>
        <begin position="2505"/>
        <end position="2607"/>
    </location>
</feature>
<dbReference type="GO" id="GO:0007163">
    <property type="term" value="P:establishment or maintenance of cell polarity"/>
    <property type="evidence" value="ECO:0007669"/>
    <property type="project" value="UniProtKB-ARBA"/>
</dbReference>
<feature type="domain" description="Cadherin" evidence="20">
    <location>
        <begin position="1891"/>
        <end position="1994"/>
    </location>
</feature>
<evidence type="ECO:0000256" key="6">
    <source>
        <dbReference type="ARBA" id="ARBA00022837"/>
    </source>
</evidence>
<dbReference type="PROSITE" id="PS50025">
    <property type="entry name" value="LAM_G_DOMAIN"/>
    <property type="match status" value="1"/>
</dbReference>
<feature type="domain" description="Cadherin" evidence="20">
    <location>
        <begin position="1995"/>
        <end position="2093"/>
    </location>
</feature>
<dbReference type="PRINTS" id="PR00205">
    <property type="entry name" value="CADHERIN"/>
</dbReference>
<organism evidence="21 22">
    <name type="scientific">Caenorhabditis bovis</name>
    <dbReference type="NCBI Taxonomy" id="2654633"/>
    <lineage>
        <taxon>Eukaryota</taxon>
        <taxon>Metazoa</taxon>
        <taxon>Ecdysozoa</taxon>
        <taxon>Nematoda</taxon>
        <taxon>Chromadorea</taxon>
        <taxon>Rhabditida</taxon>
        <taxon>Rhabditina</taxon>
        <taxon>Rhabditomorpha</taxon>
        <taxon>Rhabditoidea</taxon>
        <taxon>Rhabditidae</taxon>
        <taxon>Peloderinae</taxon>
        <taxon>Caenorhabditis</taxon>
    </lineage>
</organism>
<feature type="domain" description="Cadherin" evidence="20">
    <location>
        <begin position="3308"/>
        <end position="3409"/>
    </location>
</feature>
<feature type="domain" description="Cadherin" evidence="20">
    <location>
        <begin position="3105"/>
        <end position="3205"/>
    </location>
</feature>
<dbReference type="SMART" id="SM00112">
    <property type="entry name" value="CA"/>
    <property type="match status" value="31"/>
</dbReference>
<feature type="domain" description="EGF-like" evidence="19">
    <location>
        <begin position="3957"/>
        <end position="3993"/>
    </location>
</feature>
<feature type="domain" description="Cadherin" evidence="20">
    <location>
        <begin position="2715"/>
        <end position="2808"/>
    </location>
</feature>
<dbReference type="SMART" id="SM00181">
    <property type="entry name" value="EGF"/>
    <property type="match status" value="5"/>
</dbReference>
<keyword evidence="6 12" id="KW-0106">Calcium</keyword>
<dbReference type="SUPFAM" id="SSF49899">
    <property type="entry name" value="Concanavalin A-like lectins/glucanases"/>
    <property type="match status" value="1"/>
</dbReference>